<feature type="transmembrane region" description="Helical" evidence="7">
    <location>
        <begin position="52"/>
        <end position="75"/>
    </location>
</feature>
<feature type="transmembrane region" description="Helical" evidence="7">
    <location>
        <begin position="211"/>
        <end position="231"/>
    </location>
</feature>
<evidence type="ECO:0000259" key="8">
    <source>
        <dbReference type="Pfam" id="PF20684"/>
    </source>
</evidence>
<feature type="transmembrane region" description="Helical" evidence="7">
    <location>
        <begin position="95"/>
        <end position="119"/>
    </location>
</feature>
<dbReference type="PANTHER" id="PTHR33048:SF55">
    <property type="entry name" value="INTEGRAL MEMBRANE PROTEIN"/>
    <property type="match status" value="1"/>
</dbReference>
<sequence length="400" mass="44132">MAPNVGLGTEGPVQRGWGLWLTSVLAVLIATLFVSARLVQRWIKRSGLGIDDYMIIAALVSSGLLSLTECQAVVYGYGRHWKTLEPATRIVARKWFYGVNIVYKVVLMFNKISIACLYYRIFAVSRNSFRIACHVMNAWILMSSLAFIIATIFQCTPVAAFWDRSIPDFRCFKNEPWWISYATVQISTDFVLLLMPLPVIRRLSMGRTEKLGVCLVFGTGVFVTFASIFRATTIAASAKDPDPTWGPIPATIWSVIEANAGIVCACLPMLRSPFVRLFGPVSGRSHNGTTGIGGSHDITWGGDKAHESTVISSRRRDPDETILDPERDSEEIRFDAEPSALVSSNGSRSVAFGRSSSGIFIRKEFSVDNIYTRAASVGDRSTAASVSDDRSQGKEPHFHL</sequence>
<accession>A0A9P4WCJ3</accession>
<keyword evidence="3 7" id="KW-1133">Transmembrane helix</keyword>
<comment type="subcellular location">
    <subcellularLocation>
        <location evidence="1">Membrane</location>
        <topology evidence="1">Multi-pass membrane protein</topology>
    </subcellularLocation>
</comment>
<evidence type="ECO:0000256" key="3">
    <source>
        <dbReference type="ARBA" id="ARBA00022989"/>
    </source>
</evidence>
<dbReference type="AlphaFoldDB" id="A0A9P4WCJ3"/>
<gene>
    <name evidence="9" type="ORF">E8E13_008060</name>
</gene>
<evidence type="ECO:0000256" key="2">
    <source>
        <dbReference type="ARBA" id="ARBA00022692"/>
    </source>
</evidence>
<name>A0A9P4WCJ3_CURKU</name>
<dbReference type="PANTHER" id="PTHR33048">
    <property type="entry name" value="PTH11-LIKE INTEGRAL MEMBRANE PROTEIN (AFU_ORTHOLOGUE AFUA_5G11245)"/>
    <property type="match status" value="1"/>
</dbReference>
<feature type="transmembrane region" description="Helical" evidence="7">
    <location>
        <begin position="251"/>
        <end position="270"/>
    </location>
</feature>
<protein>
    <recommendedName>
        <fullName evidence="8">Rhodopsin domain-containing protein</fullName>
    </recommendedName>
</protein>
<keyword evidence="10" id="KW-1185">Reference proteome</keyword>
<evidence type="ECO:0000256" key="4">
    <source>
        <dbReference type="ARBA" id="ARBA00023136"/>
    </source>
</evidence>
<feature type="domain" description="Rhodopsin" evidence="8">
    <location>
        <begin position="36"/>
        <end position="275"/>
    </location>
</feature>
<evidence type="ECO:0000256" key="5">
    <source>
        <dbReference type="ARBA" id="ARBA00038359"/>
    </source>
</evidence>
<feature type="transmembrane region" description="Helical" evidence="7">
    <location>
        <begin position="139"/>
        <end position="162"/>
    </location>
</feature>
<reference evidence="9" key="1">
    <citation type="submission" date="2019-04" db="EMBL/GenBank/DDBJ databases">
        <title>Sequencing of skin fungus with MAO and IRED activity.</title>
        <authorList>
            <person name="Marsaioli A.J."/>
            <person name="Bonatto J.M.C."/>
            <person name="Reis Junior O."/>
        </authorList>
    </citation>
    <scope>NUCLEOTIDE SEQUENCE</scope>
    <source>
        <strain evidence="9">30M1</strain>
    </source>
</reference>
<feature type="compositionally biased region" description="Basic and acidic residues" evidence="6">
    <location>
        <begin position="387"/>
        <end position="400"/>
    </location>
</feature>
<feature type="compositionally biased region" description="Basic and acidic residues" evidence="6">
    <location>
        <begin position="314"/>
        <end position="330"/>
    </location>
</feature>
<feature type="transmembrane region" description="Helical" evidence="7">
    <location>
        <begin position="177"/>
        <end position="199"/>
    </location>
</feature>
<feature type="region of interest" description="Disordered" evidence="6">
    <location>
        <begin position="306"/>
        <end position="330"/>
    </location>
</feature>
<feature type="transmembrane region" description="Helical" evidence="7">
    <location>
        <begin position="20"/>
        <end position="40"/>
    </location>
</feature>
<evidence type="ECO:0000313" key="10">
    <source>
        <dbReference type="Proteomes" id="UP000801428"/>
    </source>
</evidence>
<dbReference type="GO" id="GO:0016020">
    <property type="term" value="C:membrane"/>
    <property type="evidence" value="ECO:0007669"/>
    <property type="project" value="UniProtKB-SubCell"/>
</dbReference>
<dbReference type="InterPro" id="IPR049326">
    <property type="entry name" value="Rhodopsin_dom_fungi"/>
</dbReference>
<feature type="region of interest" description="Disordered" evidence="6">
    <location>
        <begin position="377"/>
        <end position="400"/>
    </location>
</feature>
<organism evidence="9 10">
    <name type="scientific">Curvularia kusanoi</name>
    <name type="common">Cochliobolus kusanoi</name>
    <dbReference type="NCBI Taxonomy" id="90978"/>
    <lineage>
        <taxon>Eukaryota</taxon>
        <taxon>Fungi</taxon>
        <taxon>Dikarya</taxon>
        <taxon>Ascomycota</taxon>
        <taxon>Pezizomycotina</taxon>
        <taxon>Dothideomycetes</taxon>
        <taxon>Pleosporomycetidae</taxon>
        <taxon>Pleosporales</taxon>
        <taxon>Pleosporineae</taxon>
        <taxon>Pleosporaceae</taxon>
        <taxon>Curvularia</taxon>
    </lineage>
</organism>
<dbReference type="Pfam" id="PF20684">
    <property type="entry name" value="Fung_rhodopsin"/>
    <property type="match status" value="1"/>
</dbReference>
<dbReference type="Proteomes" id="UP000801428">
    <property type="component" value="Unassembled WGS sequence"/>
</dbReference>
<dbReference type="InterPro" id="IPR052337">
    <property type="entry name" value="SAT4-like"/>
</dbReference>
<evidence type="ECO:0000256" key="6">
    <source>
        <dbReference type="SAM" id="MobiDB-lite"/>
    </source>
</evidence>
<keyword evidence="4 7" id="KW-0472">Membrane</keyword>
<keyword evidence="2 7" id="KW-0812">Transmembrane</keyword>
<dbReference type="EMBL" id="SWKU01000006">
    <property type="protein sequence ID" value="KAF3005814.1"/>
    <property type="molecule type" value="Genomic_DNA"/>
</dbReference>
<evidence type="ECO:0000256" key="1">
    <source>
        <dbReference type="ARBA" id="ARBA00004141"/>
    </source>
</evidence>
<evidence type="ECO:0000313" key="9">
    <source>
        <dbReference type="EMBL" id="KAF3005814.1"/>
    </source>
</evidence>
<comment type="caution">
    <text evidence="9">The sequence shown here is derived from an EMBL/GenBank/DDBJ whole genome shotgun (WGS) entry which is preliminary data.</text>
</comment>
<evidence type="ECO:0000256" key="7">
    <source>
        <dbReference type="SAM" id="Phobius"/>
    </source>
</evidence>
<proteinExistence type="inferred from homology"/>
<comment type="similarity">
    <text evidence="5">Belongs to the SAT4 family.</text>
</comment>
<dbReference type="OrthoDB" id="5278984at2759"/>